<dbReference type="HOGENOM" id="CLU_2802484_0_0_2"/>
<dbReference type="Proteomes" id="UP000006681">
    <property type="component" value="Chromosome"/>
</dbReference>
<gene>
    <name evidence="1" type="ordered locus">Vdis_0466</name>
</gene>
<organism evidence="1 2">
    <name type="scientific">Vulcanisaeta distributa (strain DSM 14429 / JCM 11212 / NBRC 100878 / IC-017)</name>
    <dbReference type="NCBI Taxonomy" id="572478"/>
    <lineage>
        <taxon>Archaea</taxon>
        <taxon>Thermoproteota</taxon>
        <taxon>Thermoprotei</taxon>
        <taxon>Thermoproteales</taxon>
        <taxon>Thermoproteaceae</taxon>
        <taxon>Vulcanisaeta</taxon>
    </lineage>
</organism>
<protein>
    <submittedName>
        <fullName evidence="1">Uncharacterized protein</fullName>
    </submittedName>
</protein>
<evidence type="ECO:0000313" key="2">
    <source>
        <dbReference type="Proteomes" id="UP000006681"/>
    </source>
</evidence>
<name>E1QUE0_VULDI</name>
<dbReference type="AlphaFoldDB" id="E1QUE0"/>
<reference evidence="2" key="2">
    <citation type="journal article" date="2010" name="Stand. Genomic Sci.">
        <title>Complete genome sequence of Vulcanisaeta distributa type strain (IC-017T).</title>
        <authorList>
            <person name="Mavromatis K."/>
            <person name="Sikorski J."/>
            <person name="Pabst E."/>
            <person name="Teshima H."/>
            <person name="Lapidus A."/>
            <person name="Lucas S."/>
            <person name="Nolan M."/>
            <person name="Glavina Del Rio T."/>
            <person name="Cheng J."/>
            <person name="Bruce D."/>
            <person name="Goodwin L."/>
            <person name="Pitluck S."/>
            <person name="Liolios K."/>
            <person name="Ivanova N."/>
            <person name="Mikhailova N."/>
            <person name="Pati A."/>
            <person name="Chen A."/>
            <person name="Palaniappan K."/>
            <person name="Land M."/>
            <person name="Hauser L."/>
            <person name="Chang Y."/>
            <person name="Jeffries C."/>
            <person name="Rohde M."/>
            <person name="Spring S."/>
            <person name="Goker M."/>
            <person name="Wirth R."/>
            <person name="Woyke T."/>
            <person name="Bristow J."/>
            <person name="Eisen J."/>
            <person name="Markowitz V."/>
            <person name="Hugenholtz P."/>
            <person name="Klenk H."/>
            <person name="Kyrpides N."/>
        </authorList>
    </citation>
    <scope>NUCLEOTIDE SEQUENCE [LARGE SCALE GENOMIC DNA]</scope>
    <source>
        <strain evidence="2">DSM 14429 / JCM 11212 / NBRC 100878 / IC-017</strain>
    </source>
</reference>
<dbReference type="KEGG" id="vdi:Vdis_0466"/>
<accession>E1QUE0</accession>
<dbReference type="STRING" id="572478.Vdis_0466"/>
<keyword evidence="2" id="KW-1185">Reference proteome</keyword>
<evidence type="ECO:0000313" key="1">
    <source>
        <dbReference type="EMBL" id="ADN49866.1"/>
    </source>
</evidence>
<sequence>MLGFREDMELLSKLRTKPVIVDTNVRRCYPHTLRDVIRQQLWYGRTWLRYVKLNGNLRSDLCVSISH</sequence>
<reference evidence="1 2" key="1">
    <citation type="journal article" date="2010" name="Stand. Genomic Sci.">
        <title>Complete genome sequence of Vulcanisaeta distributa type strain (IC-017).</title>
        <authorList>
            <person name="Mavromatis K."/>
            <person name="Sikorski J."/>
            <person name="Pabst E."/>
            <person name="Teshima H."/>
            <person name="Lapidus A."/>
            <person name="Lucas S."/>
            <person name="Nolan M."/>
            <person name="Glavina Del Rio T."/>
            <person name="Cheng J.F."/>
            <person name="Bruce D."/>
            <person name="Goodwin L."/>
            <person name="Pitluck S."/>
            <person name="Liolios K."/>
            <person name="Ivanova N."/>
            <person name="Mikhailova N."/>
            <person name="Pati A."/>
            <person name="Chen A."/>
            <person name="Palaniappan K."/>
            <person name="Land M."/>
            <person name="Hauser L."/>
            <person name="Chang Y.J."/>
            <person name="Jeffries C.D."/>
            <person name="Rohde M."/>
            <person name="Spring S."/>
            <person name="Goker M."/>
            <person name="Wirth R."/>
            <person name="Woyke T."/>
            <person name="Bristow J."/>
            <person name="Eisen J.A."/>
            <person name="Markowitz V."/>
            <person name="Hugenholtz P."/>
            <person name="Klenk H.P."/>
            <person name="Kyrpides N.C."/>
        </authorList>
    </citation>
    <scope>NUCLEOTIDE SEQUENCE [LARGE SCALE GENOMIC DNA]</scope>
    <source>
        <strain evidence="2">DSM 14429 / JCM 11212 / NBRC 100878 / IC-017</strain>
    </source>
</reference>
<dbReference type="EMBL" id="CP002100">
    <property type="protein sequence ID" value="ADN49866.1"/>
    <property type="molecule type" value="Genomic_DNA"/>
</dbReference>
<proteinExistence type="predicted"/>